<organism evidence="2 3">
    <name type="scientific">Zemynaea arenosa</name>
    <dbReference type="NCBI Taxonomy" id="2561931"/>
    <lineage>
        <taxon>Bacteria</taxon>
        <taxon>Pseudomonadati</taxon>
        <taxon>Pseudomonadota</taxon>
        <taxon>Betaproteobacteria</taxon>
        <taxon>Burkholderiales</taxon>
        <taxon>Oxalobacteraceae</taxon>
        <taxon>Telluria group</taxon>
        <taxon>Zemynaea</taxon>
    </lineage>
</organism>
<feature type="non-terminal residue" evidence="2">
    <location>
        <position position="80"/>
    </location>
</feature>
<dbReference type="Proteomes" id="UP000298438">
    <property type="component" value="Unassembled WGS sequence"/>
</dbReference>
<keyword evidence="2" id="KW-0966">Cell projection</keyword>
<comment type="caution">
    <text evidence="2">The sequence shown here is derived from an EMBL/GenBank/DDBJ whole genome shotgun (WGS) entry which is preliminary data.</text>
</comment>
<keyword evidence="2" id="KW-0282">Flagellum</keyword>
<dbReference type="AlphaFoldDB" id="A0A4Y9S9E7"/>
<evidence type="ECO:0000256" key="1">
    <source>
        <dbReference type="SAM" id="MobiDB-lite"/>
    </source>
</evidence>
<dbReference type="EMBL" id="SPVF01000203">
    <property type="protein sequence ID" value="TFW16741.1"/>
    <property type="molecule type" value="Genomic_DNA"/>
</dbReference>
<accession>A0A4Y9S9E7</accession>
<keyword evidence="2" id="KW-0969">Cilium</keyword>
<sequence length="80" mass="8459">MNVKRFTAPTAREALRKVREALGPDAVILSNRPVDGIVEILALANDDVASIAPHADMAQPQPHLDMPEPSAATPPARSPA</sequence>
<name>A0A4Y9S9E7_9BURK</name>
<keyword evidence="3" id="KW-1185">Reference proteome</keyword>
<reference evidence="2 3" key="1">
    <citation type="submission" date="2019-03" db="EMBL/GenBank/DDBJ databases">
        <title>Draft Genome Sequence of Massilia arenosa sp. nov., a Novel Massilia Species Isolated from a Sandy-loam Maize Soil.</title>
        <authorList>
            <person name="Raths R."/>
            <person name="Peta V."/>
            <person name="Bucking H."/>
        </authorList>
    </citation>
    <scope>NUCLEOTIDE SEQUENCE [LARGE SCALE GENOMIC DNA]</scope>
    <source>
        <strain evidence="2 3">MC02</strain>
    </source>
</reference>
<evidence type="ECO:0000313" key="2">
    <source>
        <dbReference type="EMBL" id="TFW16741.1"/>
    </source>
</evidence>
<feature type="compositionally biased region" description="Low complexity" evidence="1">
    <location>
        <begin position="67"/>
        <end position="80"/>
    </location>
</feature>
<proteinExistence type="predicted"/>
<evidence type="ECO:0000313" key="3">
    <source>
        <dbReference type="Proteomes" id="UP000298438"/>
    </source>
</evidence>
<gene>
    <name evidence="2" type="ORF">E4L96_15760</name>
</gene>
<feature type="region of interest" description="Disordered" evidence="1">
    <location>
        <begin position="52"/>
        <end position="80"/>
    </location>
</feature>
<protein>
    <submittedName>
        <fullName evidence="2">Flagellar biosynthesis protein FlhF</fullName>
    </submittedName>
</protein>